<reference evidence="3" key="1">
    <citation type="submission" date="2006-10" db="EMBL/GenBank/DDBJ databases">
        <title>Genetic Studies of Coat Colors and Length in Highland Cattle.</title>
        <authorList>
            <person name="Schmutz S.M."/>
            <person name="Berryere T.G."/>
            <person name="Oulmouden A."/>
        </authorList>
    </citation>
    <scope>NUCLEOTIDE SEQUENCE</scope>
    <source>
        <tissue evidence="3">Skin</tissue>
    </source>
</reference>
<protein>
    <submittedName>
        <fullName evidence="3">Fibroblast growth factor 5 short isoform</fullName>
    </submittedName>
</protein>
<evidence type="ECO:0000256" key="1">
    <source>
        <dbReference type="SAM" id="MobiDB-lite"/>
    </source>
</evidence>
<feature type="signal peptide" evidence="2">
    <location>
        <begin position="1"/>
        <end position="20"/>
    </location>
</feature>
<dbReference type="EMBL" id="EF042191">
    <property type="protein sequence ID" value="ABK34273.1"/>
    <property type="molecule type" value="mRNA"/>
</dbReference>
<feature type="chain" id="PRO_5002627365" evidence="2">
    <location>
        <begin position="21"/>
        <end position="119"/>
    </location>
</feature>
<sequence length="119" mass="12136">MSLSFLLLLFLSHLILSAWAKGRSASHPKGSPDLLPPRGTREAPAAAGAAVAPRLPLLPLPPPPPRLLGAAQEAAWSRAASSGAPRGAGPAASTAEWASVSICRSTRMAKSTAPTKPIC</sequence>
<name>A0MTF3_BOVIN</name>
<feature type="region of interest" description="Disordered" evidence="1">
    <location>
        <begin position="70"/>
        <end position="95"/>
    </location>
</feature>
<dbReference type="AlphaFoldDB" id="A0MTF3"/>
<accession>A0MTF3</accession>
<gene>
    <name evidence="3" type="primary">FGF5</name>
</gene>
<keyword evidence="2" id="KW-0732">Signal</keyword>
<feature type="region of interest" description="Disordered" evidence="1">
    <location>
        <begin position="22"/>
        <end position="48"/>
    </location>
</feature>
<evidence type="ECO:0000256" key="2">
    <source>
        <dbReference type="SAM" id="SignalP"/>
    </source>
</evidence>
<organism evidence="3">
    <name type="scientific">Bos taurus</name>
    <name type="common">Bovine</name>
    <dbReference type="NCBI Taxonomy" id="9913"/>
    <lineage>
        <taxon>Eukaryota</taxon>
        <taxon>Metazoa</taxon>
        <taxon>Chordata</taxon>
        <taxon>Craniata</taxon>
        <taxon>Vertebrata</taxon>
        <taxon>Euteleostomi</taxon>
        <taxon>Mammalia</taxon>
        <taxon>Eutheria</taxon>
        <taxon>Laurasiatheria</taxon>
        <taxon>Artiodactyla</taxon>
        <taxon>Ruminantia</taxon>
        <taxon>Pecora</taxon>
        <taxon>Bovidae</taxon>
        <taxon>Bovinae</taxon>
        <taxon>Bos</taxon>
    </lineage>
</organism>
<evidence type="ECO:0000313" key="3">
    <source>
        <dbReference type="EMBL" id="ABK34273.1"/>
    </source>
</evidence>
<proteinExistence type="evidence at transcript level"/>